<dbReference type="EMBL" id="JAHESF010000051">
    <property type="protein sequence ID" value="MBT1700915.1"/>
    <property type="molecule type" value="Genomic_DNA"/>
</dbReference>
<dbReference type="GO" id="GO:0000107">
    <property type="term" value="F:imidazoleglycerol-phosphate synthase activity"/>
    <property type="evidence" value="ECO:0007669"/>
    <property type="project" value="UniProtKB-UniRule"/>
</dbReference>
<comment type="pathway">
    <text evidence="1 10">Amino-acid biosynthesis; L-histidine biosynthesis; L-histidine from 5-phospho-alpha-D-ribose 1-diphosphate: step 5/9.</text>
</comment>
<comment type="caution">
    <text evidence="13">The sequence shown here is derived from an EMBL/GenBank/DDBJ whole genome shotgun (WGS) entry which is preliminary data.</text>
</comment>
<dbReference type="PANTHER" id="PTHR42701">
    <property type="entry name" value="IMIDAZOLE GLYCEROL PHOSPHATE SYNTHASE SUBUNIT HISH"/>
    <property type="match status" value="1"/>
</dbReference>
<dbReference type="PROSITE" id="PS51274">
    <property type="entry name" value="GATASE_COBBQ"/>
    <property type="match status" value="1"/>
</dbReference>
<keyword evidence="4 10" id="KW-0378">Hydrolase</keyword>
<dbReference type="GO" id="GO:0016829">
    <property type="term" value="F:lyase activity"/>
    <property type="evidence" value="ECO:0007669"/>
    <property type="project" value="UniProtKB-KW"/>
</dbReference>
<dbReference type="PROSITE" id="PS51273">
    <property type="entry name" value="GATASE_TYPE_1"/>
    <property type="match status" value="1"/>
</dbReference>
<sequence length="203" mass="23080">MIAIVDYGMGNIGSILNMFKRIEVKDVIVTGDAEKIRKADKIILPGVGSFDTGMIHLKENGLIEVLTEKALKQRVPVLGICLGMQLITKRSEEGVEPGLGWIDAETKRFQFDPSLKLKVPHMGWNYLTVKKENALIEADEKKRFYFVHSYYVKCNVESDILAESHYGFKFTCSLNRDNIFGAQFHPEKSHKFGMKLYKNFASL</sequence>
<dbReference type="InterPro" id="IPR010139">
    <property type="entry name" value="Imidazole-glycPsynth_HisH"/>
</dbReference>
<reference evidence="13 14" key="1">
    <citation type="submission" date="2021-05" db="EMBL/GenBank/DDBJ databases">
        <title>A Polyphasic approach of four new species of the genus Ohtaekwangia: Ohtaekwangia histidinii sp. nov., Ohtaekwangia cretensis sp. nov., Ohtaekwangia indiensis sp. nov., Ohtaekwangia reichenbachii sp. nov. from diverse environment.</title>
        <authorList>
            <person name="Octaviana S."/>
        </authorList>
    </citation>
    <scope>NUCLEOTIDE SEQUENCE [LARGE SCALE GENOMIC DNA]</scope>
    <source>
        <strain evidence="13 14">PWU4</strain>
    </source>
</reference>
<keyword evidence="10" id="KW-0963">Cytoplasm</keyword>
<gene>
    <name evidence="10 13" type="primary">hisH</name>
    <name evidence="13" type="ORF">KK083_28745</name>
</gene>
<dbReference type="GO" id="GO:0005737">
    <property type="term" value="C:cytoplasm"/>
    <property type="evidence" value="ECO:0007669"/>
    <property type="project" value="UniProtKB-SubCell"/>
</dbReference>
<comment type="catalytic activity">
    <reaction evidence="8 10">
        <text>5-[(5-phospho-1-deoxy-D-ribulos-1-ylimino)methylamino]-1-(5-phospho-beta-D-ribosyl)imidazole-4-carboxamide + L-glutamine = D-erythro-1-(imidazol-4-yl)glycerol 3-phosphate + 5-amino-1-(5-phospho-beta-D-ribosyl)imidazole-4-carboxamide + L-glutamate + H(+)</text>
        <dbReference type="Rhea" id="RHEA:24793"/>
        <dbReference type="ChEBI" id="CHEBI:15378"/>
        <dbReference type="ChEBI" id="CHEBI:29985"/>
        <dbReference type="ChEBI" id="CHEBI:58278"/>
        <dbReference type="ChEBI" id="CHEBI:58359"/>
        <dbReference type="ChEBI" id="CHEBI:58475"/>
        <dbReference type="ChEBI" id="CHEBI:58525"/>
        <dbReference type="EC" id="4.3.2.10"/>
    </reaction>
</comment>
<dbReference type="InterPro" id="IPR017926">
    <property type="entry name" value="GATASE"/>
</dbReference>
<evidence type="ECO:0000256" key="6">
    <source>
        <dbReference type="ARBA" id="ARBA00023102"/>
    </source>
</evidence>
<dbReference type="AlphaFoldDB" id="A0AAP2GSA2"/>
<evidence type="ECO:0000313" key="13">
    <source>
        <dbReference type="EMBL" id="MBT1700915.1"/>
    </source>
</evidence>
<protein>
    <recommendedName>
        <fullName evidence="10">Imidazole glycerol phosphate synthase subunit HisH</fullName>
        <ecNumber evidence="10">4.3.2.10</ecNumber>
    </recommendedName>
    <alternativeName>
        <fullName evidence="10">IGP synthase glutaminase subunit</fullName>
        <ecNumber evidence="10">3.5.1.2</ecNumber>
    </alternativeName>
    <alternativeName>
        <fullName evidence="10">IGP synthase subunit HisH</fullName>
    </alternativeName>
    <alternativeName>
        <fullName evidence="10">ImGP synthase subunit HisH</fullName>
        <shortName evidence="10">IGPS subunit HisH</shortName>
    </alternativeName>
</protein>
<evidence type="ECO:0000256" key="8">
    <source>
        <dbReference type="ARBA" id="ARBA00047838"/>
    </source>
</evidence>
<keyword evidence="14" id="KW-1185">Reference proteome</keyword>
<evidence type="ECO:0000256" key="4">
    <source>
        <dbReference type="ARBA" id="ARBA00022801"/>
    </source>
</evidence>
<feature type="active site" description="Nucleophile" evidence="10 11">
    <location>
        <position position="81"/>
    </location>
</feature>
<evidence type="ECO:0000256" key="5">
    <source>
        <dbReference type="ARBA" id="ARBA00022962"/>
    </source>
</evidence>
<evidence type="ECO:0000256" key="1">
    <source>
        <dbReference type="ARBA" id="ARBA00005091"/>
    </source>
</evidence>
<dbReference type="Gene3D" id="3.40.50.880">
    <property type="match status" value="1"/>
</dbReference>
<dbReference type="EC" id="4.3.2.10" evidence="10"/>
<dbReference type="SUPFAM" id="SSF52317">
    <property type="entry name" value="Class I glutamine amidotransferase-like"/>
    <property type="match status" value="1"/>
</dbReference>
<dbReference type="CDD" id="cd01748">
    <property type="entry name" value="GATase1_IGP_Synthase"/>
    <property type="match status" value="1"/>
</dbReference>
<dbReference type="PANTHER" id="PTHR42701:SF1">
    <property type="entry name" value="IMIDAZOLE GLYCEROL PHOSPHATE SYNTHASE SUBUNIT HISH"/>
    <property type="match status" value="1"/>
</dbReference>
<name>A0AAP2GSA2_9BACT</name>
<keyword evidence="5 10" id="KW-0315">Glutamine amidotransferase</keyword>
<dbReference type="PIRSF" id="PIRSF000495">
    <property type="entry name" value="Amidotransf_hisH"/>
    <property type="match status" value="1"/>
</dbReference>
<dbReference type="GO" id="GO:0000105">
    <property type="term" value="P:L-histidine biosynthetic process"/>
    <property type="evidence" value="ECO:0007669"/>
    <property type="project" value="UniProtKB-UniRule"/>
</dbReference>
<evidence type="ECO:0000259" key="12">
    <source>
        <dbReference type="Pfam" id="PF00117"/>
    </source>
</evidence>
<evidence type="ECO:0000256" key="11">
    <source>
        <dbReference type="PIRSR" id="PIRSR000495-1"/>
    </source>
</evidence>
<comment type="catalytic activity">
    <reaction evidence="9 10">
        <text>L-glutamine + H2O = L-glutamate + NH4(+)</text>
        <dbReference type="Rhea" id="RHEA:15889"/>
        <dbReference type="ChEBI" id="CHEBI:15377"/>
        <dbReference type="ChEBI" id="CHEBI:28938"/>
        <dbReference type="ChEBI" id="CHEBI:29985"/>
        <dbReference type="ChEBI" id="CHEBI:58359"/>
        <dbReference type="EC" id="3.5.1.2"/>
    </reaction>
</comment>
<dbReference type="GO" id="GO:0004359">
    <property type="term" value="F:glutaminase activity"/>
    <property type="evidence" value="ECO:0007669"/>
    <property type="project" value="UniProtKB-EC"/>
</dbReference>
<keyword evidence="6 10" id="KW-0368">Histidine biosynthesis</keyword>
<feature type="active site" evidence="10 11">
    <location>
        <position position="187"/>
    </location>
</feature>
<dbReference type="EC" id="3.5.1.2" evidence="10"/>
<accession>A0AAP2GSA2</accession>
<dbReference type="RefSeq" id="WP_254169603.1">
    <property type="nucleotide sequence ID" value="NZ_JAHESF010000051.1"/>
</dbReference>
<evidence type="ECO:0000256" key="2">
    <source>
        <dbReference type="ARBA" id="ARBA00011152"/>
    </source>
</evidence>
<dbReference type="Proteomes" id="UP001319200">
    <property type="component" value="Unassembled WGS sequence"/>
</dbReference>
<keyword evidence="3 10" id="KW-0028">Amino-acid biosynthesis</keyword>
<evidence type="ECO:0000256" key="3">
    <source>
        <dbReference type="ARBA" id="ARBA00022605"/>
    </source>
</evidence>
<dbReference type="InterPro" id="IPR029062">
    <property type="entry name" value="Class_I_gatase-like"/>
</dbReference>
<feature type="active site" evidence="10 11">
    <location>
        <position position="185"/>
    </location>
</feature>
<proteinExistence type="inferred from homology"/>
<organism evidence="13 14">
    <name type="scientific">Chryseosolibacter histidini</name>
    <dbReference type="NCBI Taxonomy" id="2782349"/>
    <lineage>
        <taxon>Bacteria</taxon>
        <taxon>Pseudomonadati</taxon>
        <taxon>Bacteroidota</taxon>
        <taxon>Cytophagia</taxon>
        <taxon>Cytophagales</taxon>
        <taxon>Chryseotaleaceae</taxon>
        <taxon>Chryseosolibacter</taxon>
    </lineage>
</organism>
<feature type="domain" description="Glutamine amidotransferase" evidence="12">
    <location>
        <begin position="4"/>
        <end position="200"/>
    </location>
</feature>
<evidence type="ECO:0000313" key="14">
    <source>
        <dbReference type="Proteomes" id="UP001319200"/>
    </source>
</evidence>
<evidence type="ECO:0000256" key="10">
    <source>
        <dbReference type="HAMAP-Rule" id="MF_00278"/>
    </source>
</evidence>
<evidence type="ECO:0000256" key="7">
    <source>
        <dbReference type="ARBA" id="ARBA00023239"/>
    </source>
</evidence>
<comment type="subunit">
    <text evidence="2 10">Heterodimer of HisH and HisF.</text>
</comment>
<comment type="subcellular location">
    <subcellularLocation>
        <location evidence="10">Cytoplasm</location>
    </subcellularLocation>
</comment>
<evidence type="ECO:0000256" key="9">
    <source>
        <dbReference type="ARBA" id="ARBA00049534"/>
    </source>
</evidence>
<keyword evidence="7 10" id="KW-0456">Lyase</keyword>
<dbReference type="NCBIfam" id="TIGR01855">
    <property type="entry name" value="IMP_synth_hisH"/>
    <property type="match status" value="1"/>
</dbReference>
<dbReference type="Pfam" id="PF00117">
    <property type="entry name" value="GATase"/>
    <property type="match status" value="1"/>
</dbReference>
<comment type="function">
    <text evidence="10">IGPS catalyzes the conversion of PRFAR and glutamine to IGP, AICAR and glutamate. The HisH subunit catalyzes the hydrolysis of glutamine to glutamate and ammonia as part of the synthesis of IGP and AICAR. The resulting ammonia molecule is channeled to the active site of HisF.</text>
</comment>
<dbReference type="HAMAP" id="MF_00278">
    <property type="entry name" value="HisH"/>
    <property type="match status" value="1"/>
</dbReference>